<evidence type="ECO:0000256" key="3">
    <source>
        <dbReference type="ARBA" id="ARBA00022694"/>
    </source>
</evidence>
<evidence type="ECO:0000256" key="5">
    <source>
        <dbReference type="ARBA" id="ARBA00023002"/>
    </source>
</evidence>
<keyword evidence="1" id="KW-0479">Metal-binding</keyword>
<reference evidence="7" key="1">
    <citation type="submission" date="2018-05" db="EMBL/GenBank/DDBJ databases">
        <authorList>
            <person name="Lanie J.A."/>
            <person name="Ng W.-L."/>
            <person name="Kazmierczak K.M."/>
            <person name="Andrzejewski T.M."/>
            <person name="Davidsen T.M."/>
            <person name="Wayne K.J."/>
            <person name="Tettelin H."/>
            <person name="Glass J.I."/>
            <person name="Rusch D."/>
            <person name="Podicherti R."/>
            <person name="Tsui H.-C.T."/>
            <person name="Winkler M.E."/>
        </authorList>
    </citation>
    <scope>NUCLEOTIDE SEQUENCE</scope>
</reference>
<evidence type="ECO:0000313" key="7">
    <source>
        <dbReference type="EMBL" id="SVA11085.1"/>
    </source>
</evidence>
<dbReference type="GO" id="GO:0008616">
    <property type="term" value="P:tRNA queuosine(34) biosynthetic process"/>
    <property type="evidence" value="ECO:0007669"/>
    <property type="project" value="UniProtKB-KW"/>
</dbReference>
<dbReference type="SUPFAM" id="SSF46548">
    <property type="entry name" value="alpha-helical ferredoxin"/>
    <property type="match status" value="1"/>
</dbReference>
<dbReference type="PROSITE" id="PS51379">
    <property type="entry name" value="4FE4S_FER_2"/>
    <property type="match status" value="1"/>
</dbReference>
<keyword evidence="2" id="KW-0963">Cytoplasm</keyword>
<evidence type="ECO:0000256" key="1">
    <source>
        <dbReference type="ARBA" id="ARBA00022485"/>
    </source>
</evidence>
<keyword evidence="5" id="KW-0560">Oxidoreductase</keyword>
<feature type="domain" description="4Fe-4S ferredoxin-type" evidence="6">
    <location>
        <begin position="90"/>
        <end position="119"/>
    </location>
</feature>
<keyword evidence="4" id="KW-0671">Queuosine biosynthesis</keyword>
<keyword evidence="1" id="KW-0004">4Fe-4S</keyword>
<dbReference type="NCBIfam" id="TIGR00276">
    <property type="entry name" value="tRNA epoxyqueuosine(34) reductase QueG"/>
    <property type="match status" value="1"/>
</dbReference>
<keyword evidence="3" id="KW-0819">tRNA processing</keyword>
<keyword evidence="1" id="KW-0411">Iron-sulfur</keyword>
<dbReference type="PROSITE" id="PS00198">
    <property type="entry name" value="4FE4S_FER_1"/>
    <property type="match status" value="1"/>
</dbReference>
<evidence type="ECO:0000259" key="6">
    <source>
        <dbReference type="PROSITE" id="PS51379"/>
    </source>
</evidence>
<dbReference type="GO" id="GO:0052693">
    <property type="term" value="F:epoxyqueuosine reductase activity"/>
    <property type="evidence" value="ECO:0007669"/>
    <property type="project" value="TreeGrafter"/>
</dbReference>
<name>A0A381T4H6_9ZZZZ</name>
<proteinExistence type="predicted"/>
<dbReference type="Pfam" id="PF13484">
    <property type="entry name" value="Fer4_16"/>
    <property type="match status" value="1"/>
</dbReference>
<dbReference type="AlphaFoldDB" id="A0A381T4H6"/>
<accession>A0A381T4H6</accession>
<dbReference type="InterPro" id="IPR017900">
    <property type="entry name" value="4Fe4S_Fe_S_CS"/>
</dbReference>
<gene>
    <name evidence="7" type="ORF">METZ01_LOCUS63939</name>
</gene>
<dbReference type="InterPro" id="IPR013542">
    <property type="entry name" value="QueG_DUF1730"/>
</dbReference>
<dbReference type="InterPro" id="IPR004453">
    <property type="entry name" value="QueG"/>
</dbReference>
<dbReference type="PANTHER" id="PTHR30002:SF4">
    <property type="entry name" value="EPOXYQUEUOSINE REDUCTASE"/>
    <property type="match status" value="1"/>
</dbReference>
<keyword evidence="1" id="KW-0408">Iron</keyword>
<dbReference type="Pfam" id="PF08331">
    <property type="entry name" value="QueG_DUF1730"/>
    <property type="match status" value="1"/>
</dbReference>
<evidence type="ECO:0000256" key="4">
    <source>
        <dbReference type="ARBA" id="ARBA00022785"/>
    </source>
</evidence>
<evidence type="ECO:0000256" key="2">
    <source>
        <dbReference type="ARBA" id="ARBA00022490"/>
    </source>
</evidence>
<dbReference type="Gene3D" id="3.30.70.20">
    <property type="match status" value="1"/>
</dbReference>
<dbReference type="GO" id="GO:0051539">
    <property type="term" value="F:4 iron, 4 sulfur cluster binding"/>
    <property type="evidence" value="ECO:0007669"/>
    <property type="project" value="UniProtKB-KW"/>
</dbReference>
<dbReference type="EMBL" id="UINC01004013">
    <property type="protein sequence ID" value="SVA11085.1"/>
    <property type="molecule type" value="Genomic_DNA"/>
</dbReference>
<protein>
    <recommendedName>
        <fullName evidence="6">4Fe-4S ferredoxin-type domain-containing protein</fullName>
    </recommendedName>
</protein>
<dbReference type="PANTHER" id="PTHR30002">
    <property type="entry name" value="EPOXYQUEUOSINE REDUCTASE"/>
    <property type="match status" value="1"/>
</dbReference>
<dbReference type="InterPro" id="IPR017896">
    <property type="entry name" value="4Fe4S_Fe-S-bd"/>
</dbReference>
<sequence>PTEASIARYAWGDDYHQVIGARTDALCRWMAERAGAAFQGKAYVDTGPVQERVYAQHAGLGWIGKNTCLINAEQGSWLFLSEIICSLDLPPDEVALDQCGNCTLCIEACPTEALPRPWVLDATKCLSYLTIELKNGVPESQRDDLTNHVFGCDICQDVCPWNSAPAKSDDGAWAPRAIFDRPSLTDLWTRSDAELRVAIKGSALKRAGVKRLRRNLAVALGNSGDAKARDALDQAMSGAETDRIPSVRDPVVAEHVDWAQRKLALASQG</sequence>
<feature type="non-terminal residue" evidence="7">
    <location>
        <position position="1"/>
    </location>
</feature>
<organism evidence="7">
    <name type="scientific">marine metagenome</name>
    <dbReference type="NCBI Taxonomy" id="408172"/>
    <lineage>
        <taxon>unclassified sequences</taxon>
        <taxon>metagenomes</taxon>
        <taxon>ecological metagenomes</taxon>
    </lineage>
</organism>